<dbReference type="AlphaFoldDB" id="F7ZIC8"/>
<dbReference type="Proteomes" id="UP000001353">
    <property type="component" value="Chromosome"/>
</dbReference>
<dbReference type="Pfam" id="PF01266">
    <property type="entry name" value="DAO"/>
    <property type="match status" value="1"/>
</dbReference>
<dbReference type="SUPFAM" id="SSF51905">
    <property type="entry name" value="FAD/NAD(P)-binding domain"/>
    <property type="match status" value="1"/>
</dbReference>
<keyword evidence="4" id="KW-1185">Reference proteome</keyword>
<feature type="domain" description="FAD dependent oxidoreductase" evidence="2">
    <location>
        <begin position="39"/>
        <end position="316"/>
    </location>
</feature>
<organism evidence="3 4">
    <name type="scientific">Roseobacter litoralis (strain ATCC 49566 / DSM 6996 / JCM 21268 / NBRC 15278 / OCh 149)</name>
    <dbReference type="NCBI Taxonomy" id="391595"/>
    <lineage>
        <taxon>Bacteria</taxon>
        <taxon>Pseudomonadati</taxon>
        <taxon>Pseudomonadota</taxon>
        <taxon>Alphaproteobacteria</taxon>
        <taxon>Rhodobacterales</taxon>
        <taxon>Roseobacteraceae</taxon>
        <taxon>Roseobacter</taxon>
    </lineage>
</organism>
<evidence type="ECO:0000313" key="4">
    <source>
        <dbReference type="Proteomes" id="UP000001353"/>
    </source>
</evidence>
<reference evidence="3 4" key="1">
    <citation type="journal article" date="2011" name="BMC Genomics">
        <title>Comparative genome analysis and genome-guided physiological analysis of Roseobacter litoralis.</title>
        <authorList>
            <person name="Kalhoefer D."/>
            <person name="Thole S."/>
            <person name="Voget S."/>
            <person name="Lehmann R."/>
            <person name="Liesegang H."/>
            <person name="Wollher A."/>
            <person name="Daniel R."/>
            <person name="Simon M."/>
            <person name="Brinkhoff T."/>
        </authorList>
    </citation>
    <scope>NUCLEOTIDE SEQUENCE [LARGE SCALE GENOMIC DNA]</scope>
    <source>
        <strain evidence="4">ATCC 49566 / DSM 6996 / JCM 21268 / NBRC 15278 / OCh 149</strain>
    </source>
</reference>
<evidence type="ECO:0000256" key="1">
    <source>
        <dbReference type="ARBA" id="ARBA00023002"/>
    </source>
</evidence>
<dbReference type="PANTHER" id="PTHR13847:SF281">
    <property type="entry name" value="FAD DEPENDENT OXIDOREDUCTASE DOMAIN-CONTAINING PROTEIN"/>
    <property type="match status" value="1"/>
</dbReference>
<proteinExistence type="predicted"/>
<dbReference type="InterPro" id="IPR036188">
    <property type="entry name" value="FAD/NAD-bd_sf"/>
</dbReference>
<evidence type="ECO:0000259" key="2">
    <source>
        <dbReference type="Pfam" id="PF01266"/>
    </source>
</evidence>
<accession>F7ZIC8</accession>
<dbReference type="STRING" id="391595.RLO149_c043720"/>
<dbReference type="Gene3D" id="3.30.9.10">
    <property type="entry name" value="D-Amino Acid Oxidase, subunit A, domain 2"/>
    <property type="match status" value="1"/>
</dbReference>
<dbReference type="RefSeq" id="WP_013964136.1">
    <property type="nucleotide sequence ID" value="NC_015730.1"/>
</dbReference>
<protein>
    <submittedName>
        <fullName evidence="3">FAD dependent oxidoreductase</fullName>
    </submittedName>
</protein>
<dbReference type="GO" id="GO:0005737">
    <property type="term" value="C:cytoplasm"/>
    <property type="evidence" value="ECO:0007669"/>
    <property type="project" value="TreeGrafter"/>
</dbReference>
<name>F7ZIC8_ROSLO</name>
<dbReference type="KEGG" id="rli:RLO149_c043720"/>
<dbReference type="HOGENOM" id="CLU_007884_3_3_5"/>
<keyword evidence="1" id="KW-0560">Oxidoreductase</keyword>
<evidence type="ECO:0000313" key="3">
    <source>
        <dbReference type="EMBL" id="AEI96264.1"/>
    </source>
</evidence>
<dbReference type="PANTHER" id="PTHR13847">
    <property type="entry name" value="SARCOSINE DEHYDROGENASE-RELATED"/>
    <property type="match status" value="1"/>
</dbReference>
<dbReference type="InterPro" id="IPR006076">
    <property type="entry name" value="FAD-dep_OxRdtase"/>
</dbReference>
<gene>
    <name evidence="3" type="ordered locus">RLO149_c043720</name>
</gene>
<dbReference type="eggNOG" id="COG0665">
    <property type="taxonomic scope" value="Bacteria"/>
</dbReference>
<dbReference type="Gene3D" id="3.50.50.60">
    <property type="entry name" value="FAD/NAD(P)-binding domain"/>
    <property type="match status" value="1"/>
</dbReference>
<sequence>MQRIFNAYTYGEGPRAGCWWDETCDLPKLSALKGDLTVDVAIVGGGFTGLSAALHLATQGVKVALLEAQDIGWGASGRNGGFCCLGGGIASDNELDAKYGRDARLAFRRAEKAAVLFVEETITKLGLDVDRHSGGETEFACRPKDMAALEKMAKRTHENYGVDPTIIEQSDLSNLGMTGGPGFFGALSIPIGFGLNPRKLLAGLASAAMSVGARLFAHAPVQNITRKGQGHDLKCRQGVVSAQQVIVATNGYSSEDVPDWLASRFMPVQSTVLVTRPLSDAELDAQGWTTDQMGYDSQNLLHYFRLMPDRRFLFGMRGALRSG</sequence>
<dbReference type="EMBL" id="CP002623">
    <property type="protein sequence ID" value="AEI96264.1"/>
    <property type="molecule type" value="Genomic_DNA"/>
</dbReference>
<dbReference type="GO" id="GO:0016491">
    <property type="term" value="F:oxidoreductase activity"/>
    <property type="evidence" value="ECO:0007669"/>
    <property type="project" value="UniProtKB-KW"/>
</dbReference>